<keyword evidence="2" id="KW-1185">Reference proteome</keyword>
<sequence>MFMRKGSAQWMPCTSNNNHATCKSNDPCKSNNNPSRKRHRRLCVCGRLRPSNVILFILFFITFIKEVIMSRTSKYLAILSLGVAGGSIYLIPYIRYVFYDWQLEALSITNTQLGVLSTAYAIGCMALYIPGGMIADKLSTKRCILISLLATSILTGILSVASGYGTALMIWFLFAFSTTFVFWGSLMKTIRMIGTEQEQGFLFGLYYLGNGVTGAIVNSVALNLSSMGADGSAKFTICVLTYAASTLIAALLVFIFVKEKLYIGTDVKINEFKVSQLGEVLRNPTVWVFAFIIFAAYTVGYSGGTMFTPYLTEVVGITPEESGVLSIIRTYIFYLLAPVSGMIADKVFHSTSRWFMILFTLLALLYFGVLAIPSTASVTLVSYYTLLPGLFGLALYGIMFSIASETRIPALIMGTAVGIASVIGYSPDFFMWTLFGSWIDKYGGSGYTYVFLYLGIVSVIGIIASFYIRKRAVAAQMQD</sequence>
<accession>A0ACD1ABU8</accession>
<dbReference type="EMBL" id="CP042469">
    <property type="protein sequence ID" value="QOX63786.1"/>
    <property type="molecule type" value="Genomic_DNA"/>
</dbReference>
<organism evidence="1 2">
    <name type="scientific">Anoxybacterium hadale</name>
    <dbReference type="NCBI Taxonomy" id="3408580"/>
    <lineage>
        <taxon>Bacteria</taxon>
        <taxon>Bacillati</taxon>
        <taxon>Bacillota</taxon>
        <taxon>Clostridia</taxon>
        <taxon>Peptostreptococcales</taxon>
        <taxon>Anaerovoracaceae</taxon>
        <taxon>Anoxybacterium</taxon>
    </lineage>
</organism>
<proteinExistence type="predicted"/>
<name>A0ACD1ABU8_9FIRM</name>
<protein>
    <submittedName>
        <fullName evidence="1">MFS transporter</fullName>
    </submittedName>
</protein>
<gene>
    <name evidence="1" type="ORF">FRZ06_10725</name>
</gene>
<evidence type="ECO:0000313" key="1">
    <source>
        <dbReference type="EMBL" id="QOX63786.1"/>
    </source>
</evidence>
<reference evidence="1" key="1">
    <citation type="submission" date="2019-08" db="EMBL/GenBank/DDBJ databases">
        <title>Genome sequence of Clostridiales bacterium MT110.</title>
        <authorList>
            <person name="Cao J."/>
        </authorList>
    </citation>
    <scope>NUCLEOTIDE SEQUENCE</scope>
    <source>
        <strain evidence="1">MT110</strain>
    </source>
</reference>
<evidence type="ECO:0000313" key="2">
    <source>
        <dbReference type="Proteomes" id="UP000594014"/>
    </source>
</evidence>
<dbReference type="Proteomes" id="UP000594014">
    <property type="component" value="Chromosome"/>
</dbReference>